<dbReference type="EMBL" id="JAPDRN010000102">
    <property type="protein sequence ID" value="KAJ9622998.1"/>
    <property type="molecule type" value="Genomic_DNA"/>
</dbReference>
<name>A0AA38XUM7_9EURO</name>
<organism evidence="2 3">
    <name type="scientific">Knufia peltigerae</name>
    <dbReference type="NCBI Taxonomy" id="1002370"/>
    <lineage>
        <taxon>Eukaryota</taxon>
        <taxon>Fungi</taxon>
        <taxon>Dikarya</taxon>
        <taxon>Ascomycota</taxon>
        <taxon>Pezizomycotina</taxon>
        <taxon>Eurotiomycetes</taxon>
        <taxon>Chaetothyriomycetidae</taxon>
        <taxon>Chaetothyriales</taxon>
        <taxon>Trichomeriaceae</taxon>
        <taxon>Knufia</taxon>
    </lineage>
</organism>
<feature type="region of interest" description="Disordered" evidence="1">
    <location>
        <begin position="195"/>
        <end position="221"/>
    </location>
</feature>
<sequence>MPVKKVPSPTSIARVIISPPAVTLAHSTAILRRLQAFGPVASFNGSNLIRRHMKRSFRSEEEQEIEVIFSDPGTTQIASDASPFTVELAYDLPNSKVEDPFNLRGLRSRSTPQPRTMKCRVEPYNMQEFNGQNALSKGFAPNVQTRLHQSLLDVEALPTIARGLGVLHAGKLEILDTAHLVEPPPDLMTIYRQPHEQAQHSNNGENQTTATISKPHQSTRE</sequence>
<gene>
    <name evidence="2" type="ORF">H2204_011256</name>
</gene>
<accession>A0AA38XUM7</accession>
<keyword evidence="3" id="KW-1185">Reference proteome</keyword>
<feature type="compositionally biased region" description="Polar residues" evidence="1">
    <location>
        <begin position="199"/>
        <end position="221"/>
    </location>
</feature>
<reference evidence="2" key="1">
    <citation type="submission" date="2022-10" db="EMBL/GenBank/DDBJ databases">
        <title>Culturing micro-colonial fungi from biological soil crusts in the Mojave desert and describing Neophaeococcomyces mojavensis, and introducing the new genera and species Taxawa tesnikishii.</title>
        <authorList>
            <person name="Kurbessoian T."/>
            <person name="Stajich J.E."/>
        </authorList>
    </citation>
    <scope>NUCLEOTIDE SEQUENCE</scope>
    <source>
        <strain evidence="2">TK_35</strain>
    </source>
</reference>
<evidence type="ECO:0000313" key="2">
    <source>
        <dbReference type="EMBL" id="KAJ9622998.1"/>
    </source>
</evidence>
<comment type="caution">
    <text evidence="2">The sequence shown here is derived from an EMBL/GenBank/DDBJ whole genome shotgun (WGS) entry which is preliminary data.</text>
</comment>
<proteinExistence type="predicted"/>
<protein>
    <submittedName>
        <fullName evidence="2">Uncharacterized protein</fullName>
    </submittedName>
</protein>
<evidence type="ECO:0000313" key="3">
    <source>
        <dbReference type="Proteomes" id="UP001172681"/>
    </source>
</evidence>
<dbReference type="Proteomes" id="UP001172681">
    <property type="component" value="Unassembled WGS sequence"/>
</dbReference>
<evidence type="ECO:0000256" key="1">
    <source>
        <dbReference type="SAM" id="MobiDB-lite"/>
    </source>
</evidence>
<dbReference type="AlphaFoldDB" id="A0AA38XUM7"/>